<keyword evidence="3" id="KW-1185">Reference proteome</keyword>
<protein>
    <recommendedName>
        <fullName evidence="1">N-acetyltransferase domain-containing protein</fullName>
    </recommendedName>
</protein>
<proteinExistence type="predicted"/>
<feature type="domain" description="N-acetyltransferase" evidence="1">
    <location>
        <begin position="119"/>
        <end position="271"/>
    </location>
</feature>
<reference evidence="2 3" key="1">
    <citation type="journal article" date="2016" name="C (Basel)">
        <title>Selective Growth of and Electricity Production by Marine Exoelectrogenic Bacteria in Self-Aggregated Hydrogel of Microbially Reduced Graphene Oxide.</title>
        <authorList>
            <person name="Yoshida N."/>
            <person name="Goto Y."/>
            <person name="Miyata Y."/>
        </authorList>
    </citation>
    <scope>NUCLEOTIDE SEQUENCE [LARGE SCALE GENOMIC DNA]</scope>
    <source>
        <strain evidence="2 3">NIT-T3</strain>
    </source>
</reference>
<dbReference type="InterPro" id="IPR000182">
    <property type="entry name" value="GNAT_dom"/>
</dbReference>
<reference evidence="2 3" key="2">
    <citation type="journal article" date="2021" name="Int. J. Syst. Evol. Microbiol.">
        <title>Isolation and Polyphasic Characterization of Desulfuromonas versatilis sp. Nov., an Electrogenic Bacteria Capable of Versatile Metabolism Isolated from a Graphene Oxide-Reducing Enrichment Culture.</title>
        <authorList>
            <person name="Xie L."/>
            <person name="Yoshida N."/>
            <person name="Ishii S."/>
            <person name="Meng L."/>
        </authorList>
    </citation>
    <scope>NUCLEOTIDE SEQUENCE [LARGE SCALE GENOMIC DNA]</scope>
    <source>
        <strain evidence="2 3">NIT-T3</strain>
    </source>
</reference>
<dbReference type="InterPro" id="IPR016181">
    <property type="entry name" value="Acyl_CoA_acyltransferase"/>
</dbReference>
<dbReference type="SUPFAM" id="SSF55729">
    <property type="entry name" value="Acyl-CoA N-acyltransferases (Nat)"/>
    <property type="match status" value="1"/>
</dbReference>
<dbReference type="Pfam" id="PF00583">
    <property type="entry name" value="Acetyltransf_1"/>
    <property type="match status" value="1"/>
</dbReference>
<name>A0ABM8HWT8_9BACT</name>
<dbReference type="PROSITE" id="PS51186">
    <property type="entry name" value="GNAT"/>
    <property type="match status" value="1"/>
</dbReference>
<organism evidence="2 3">
    <name type="scientific">Desulfuromonas versatilis</name>
    <dbReference type="NCBI Taxonomy" id="2802975"/>
    <lineage>
        <taxon>Bacteria</taxon>
        <taxon>Pseudomonadati</taxon>
        <taxon>Thermodesulfobacteriota</taxon>
        <taxon>Desulfuromonadia</taxon>
        <taxon>Desulfuromonadales</taxon>
        <taxon>Desulfuromonadaceae</taxon>
        <taxon>Desulfuromonas</taxon>
    </lineage>
</organism>
<evidence type="ECO:0000313" key="3">
    <source>
        <dbReference type="Proteomes" id="UP001319827"/>
    </source>
</evidence>
<evidence type="ECO:0000313" key="2">
    <source>
        <dbReference type="EMBL" id="BCR06410.1"/>
    </source>
</evidence>
<dbReference type="EMBL" id="AP024355">
    <property type="protein sequence ID" value="BCR06410.1"/>
    <property type="molecule type" value="Genomic_DNA"/>
</dbReference>
<gene>
    <name evidence="2" type="ORF">DESUT3_34790</name>
</gene>
<dbReference type="Gene3D" id="3.40.630.30">
    <property type="match status" value="1"/>
</dbReference>
<sequence>MVKDCSDSILRCITEGDFAAWRTQQGARVVCHRGRYWEAQPAGFFNGLHLMARMAAAETTRPTPFCWGYRATLRMEESARANGAMPVHLLGDVQNYTFENISSRRRNKIRNCRKQAEIVEFLDPQPLLEGGYEVLVSARRRTGYGKIPPVEAYRREMAGYFGSRRGLVLAARSEGRLSGYIAAFAVEGTAYVQSVELASEALSTNIGTTLVFELVQACRRSGTIDEIVYGLHSREDQPLCHYKEQMGFPAVQVPARVWFIPLAARLIRSLRPHAFYRLTGHD</sequence>
<accession>A0ABM8HWT8</accession>
<evidence type="ECO:0000259" key="1">
    <source>
        <dbReference type="PROSITE" id="PS51186"/>
    </source>
</evidence>
<dbReference type="RefSeq" id="WP_221249790.1">
    <property type="nucleotide sequence ID" value="NZ_AP024355.1"/>
</dbReference>
<dbReference type="Proteomes" id="UP001319827">
    <property type="component" value="Chromosome"/>
</dbReference>